<dbReference type="InterPro" id="IPR005039">
    <property type="entry name" value="Ant_C"/>
</dbReference>
<accession>A0A370BEV5</accession>
<evidence type="ECO:0000313" key="2">
    <source>
        <dbReference type="EMBL" id="RDG37975.1"/>
    </source>
</evidence>
<dbReference type="Pfam" id="PF03374">
    <property type="entry name" value="ANT"/>
    <property type="match status" value="1"/>
</dbReference>
<name>A0A370BEV5_9ACTN</name>
<dbReference type="Proteomes" id="UP000253741">
    <property type="component" value="Unassembled WGS sequence"/>
</dbReference>
<dbReference type="AlphaFoldDB" id="A0A370BEV5"/>
<proteinExistence type="predicted"/>
<reference evidence="2 3" key="1">
    <citation type="submission" date="2018-07" db="EMBL/GenBank/DDBJ databases">
        <title>Streptomyces species from bats.</title>
        <authorList>
            <person name="Dunlap C."/>
        </authorList>
    </citation>
    <scope>NUCLEOTIDE SEQUENCE [LARGE SCALE GENOMIC DNA]</scope>
    <source>
        <strain evidence="2 3">AC230</strain>
    </source>
</reference>
<feature type="domain" description="Antirepressor protein C-terminal" evidence="1">
    <location>
        <begin position="52"/>
        <end position="158"/>
    </location>
</feature>
<gene>
    <name evidence="2" type="ORF">DVH02_11670</name>
</gene>
<evidence type="ECO:0000259" key="1">
    <source>
        <dbReference type="Pfam" id="PF03374"/>
    </source>
</evidence>
<dbReference type="RefSeq" id="WP_114623715.1">
    <property type="nucleotide sequence ID" value="NZ_QQNA01000080.1"/>
</dbReference>
<organism evidence="2 3">
    <name type="scientific">Streptomyces corynorhini</name>
    <dbReference type="NCBI Taxonomy" id="2282652"/>
    <lineage>
        <taxon>Bacteria</taxon>
        <taxon>Bacillati</taxon>
        <taxon>Actinomycetota</taxon>
        <taxon>Actinomycetes</taxon>
        <taxon>Kitasatosporales</taxon>
        <taxon>Streptomycetaceae</taxon>
        <taxon>Streptomyces</taxon>
    </lineage>
</organism>
<sequence>MKAILREIRRTGRYQPAPVLDDPLLALEEMVTRTAQAIEIAKRERVRADDAEHRVAALEPAAGAWETLASAAGDFSVREAAHILGRDPHIDTGERRLFAVLRGNGLIDKHDRPYQRHAAHVRLRPRSYTNPATGQETAAAPQVRITTEGLAYLHRRLGGGVNVHRLIAEDQLTLPG</sequence>
<protein>
    <submittedName>
        <fullName evidence="2">Phage antirepressor protein</fullName>
    </submittedName>
</protein>
<dbReference type="GO" id="GO:0003677">
    <property type="term" value="F:DNA binding"/>
    <property type="evidence" value="ECO:0007669"/>
    <property type="project" value="InterPro"/>
</dbReference>
<dbReference type="OrthoDB" id="9812611at2"/>
<keyword evidence="3" id="KW-1185">Reference proteome</keyword>
<evidence type="ECO:0000313" key="3">
    <source>
        <dbReference type="Proteomes" id="UP000253741"/>
    </source>
</evidence>
<comment type="caution">
    <text evidence="2">The sequence shown here is derived from an EMBL/GenBank/DDBJ whole genome shotgun (WGS) entry which is preliminary data.</text>
</comment>
<dbReference type="EMBL" id="QQNA01000080">
    <property type="protein sequence ID" value="RDG37975.1"/>
    <property type="molecule type" value="Genomic_DNA"/>
</dbReference>